<dbReference type="PANTHER" id="PTHR10963:SF24">
    <property type="entry name" value="GLYCOSIDASE C21B10.07-RELATED"/>
    <property type="match status" value="1"/>
</dbReference>
<keyword evidence="5" id="KW-1185">Reference proteome</keyword>
<dbReference type="Pfam" id="PF26113">
    <property type="entry name" value="GH16_XgeA"/>
    <property type="match status" value="1"/>
</dbReference>
<keyword evidence="2" id="KW-0732">Signal</keyword>
<accession>A0A9P4XY81</accession>
<dbReference type="GO" id="GO:0004553">
    <property type="term" value="F:hydrolase activity, hydrolyzing O-glycosyl compounds"/>
    <property type="evidence" value="ECO:0007669"/>
    <property type="project" value="InterPro"/>
</dbReference>
<dbReference type="GO" id="GO:0009251">
    <property type="term" value="P:glucan catabolic process"/>
    <property type="evidence" value="ECO:0007669"/>
    <property type="project" value="TreeGrafter"/>
</dbReference>
<feature type="domain" description="GH16" evidence="3">
    <location>
        <begin position="20"/>
        <end position="340"/>
    </location>
</feature>
<dbReference type="CDD" id="cd02181">
    <property type="entry name" value="GH16_fungal_Lam16A_glucanase"/>
    <property type="match status" value="1"/>
</dbReference>
<dbReference type="AlphaFoldDB" id="A0A9P4XY81"/>
<protein>
    <submittedName>
        <fullName evidence="4">Family 16 glycoside hydrolase</fullName>
    </submittedName>
</protein>
<evidence type="ECO:0000256" key="2">
    <source>
        <dbReference type="SAM" id="SignalP"/>
    </source>
</evidence>
<dbReference type="InterPro" id="IPR050546">
    <property type="entry name" value="Glycosyl_Hydrlase_16"/>
</dbReference>
<feature type="compositionally biased region" description="Polar residues" evidence="1">
    <location>
        <begin position="433"/>
        <end position="442"/>
    </location>
</feature>
<dbReference type="RefSeq" id="XP_040773951.1">
    <property type="nucleotide sequence ID" value="XM_040920821.1"/>
</dbReference>
<dbReference type="Proteomes" id="UP000803844">
    <property type="component" value="Unassembled WGS sequence"/>
</dbReference>
<dbReference type="PANTHER" id="PTHR10963">
    <property type="entry name" value="GLYCOSYL HYDROLASE-RELATED"/>
    <property type="match status" value="1"/>
</dbReference>
<evidence type="ECO:0000313" key="5">
    <source>
        <dbReference type="Proteomes" id="UP000803844"/>
    </source>
</evidence>
<dbReference type="EMBL" id="MU032350">
    <property type="protein sequence ID" value="KAF3762972.1"/>
    <property type="molecule type" value="Genomic_DNA"/>
</dbReference>
<feature type="compositionally biased region" description="Acidic residues" evidence="1">
    <location>
        <begin position="443"/>
        <end position="452"/>
    </location>
</feature>
<keyword evidence="4" id="KW-0378">Hydrolase</keyword>
<feature type="region of interest" description="Disordered" evidence="1">
    <location>
        <begin position="363"/>
        <end position="393"/>
    </location>
</feature>
<sequence>MARPSILGLAALTTTVAQVVTAATSSYTLEDTFDSSNFFDSFTWFTDADPTAGFVSYQDQSSATSAGLATIANNQVRLGVDSTSTVDSSTLSAYVGGDTSVGGRKSVRLQSKKTYTKMLMVADIEHMPVGCGTWPALWTWGTGSWPADGEIDIIEGANSQTTNAMTLHTSAGCTPSNSGQDPGTSWYDGSTGDCSADSGSTGCPQRGTSTSNFGAGFNSAQGGVYAMEWTDAAISIWFWPRSSIPSGISSSSTVDTGSLGTPLARFEGGSGCDIASHFQGHVITINTALCGQWAGKAWAADGTCASQADSCAAWVANNPGAFADAYWLFNSIKVYTAGASSTNSSSTAASTKRDPVMDFRIGTTVAGSGGAGGGGRGGEEAPWEAGRGGTQQTADSTLVADMGQKRGLSEVFDGVKDVWDDAKNDGKNAWDTAKNSIGGSSTDENEDRDQDEMASTTSDARPLRESVALDSRIKTVHV</sequence>
<dbReference type="PROSITE" id="PS51762">
    <property type="entry name" value="GH16_2"/>
    <property type="match status" value="1"/>
</dbReference>
<evidence type="ECO:0000256" key="1">
    <source>
        <dbReference type="SAM" id="MobiDB-lite"/>
    </source>
</evidence>
<gene>
    <name evidence="4" type="ORF">M406DRAFT_333172</name>
</gene>
<reference evidence="4" key="1">
    <citation type="journal article" date="2020" name="Phytopathology">
        <title>Genome sequence of the chestnut blight fungus Cryphonectria parasitica EP155: A fundamental resource for an archetypical invasive plant pathogen.</title>
        <authorList>
            <person name="Crouch J.A."/>
            <person name="Dawe A."/>
            <person name="Aerts A."/>
            <person name="Barry K."/>
            <person name="Churchill A.C.L."/>
            <person name="Grimwood J."/>
            <person name="Hillman B."/>
            <person name="Milgroom M.G."/>
            <person name="Pangilinan J."/>
            <person name="Smith M."/>
            <person name="Salamov A."/>
            <person name="Schmutz J."/>
            <person name="Yadav J."/>
            <person name="Grigoriev I.V."/>
            <person name="Nuss D."/>
        </authorList>
    </citation>
    <scope>NUCLEOTIDE SEQUENCE</scope>
    <source>
        <strain evidence="4">EP155</strain>
    </source>
</reference>
<name>A0A9P4XY81_CRYP1</name>
<comment type="caution">
    <text evidence="4">The sequence shown here is derived from an EMBL/GenBank/DDBJ whole genome shotgun (WGS) entry which is preliminary data.</text>
</comment>
<feature type="region of interest" description="Disordered" evidence="1">
    <location>
        <begin position="421"/>
        <end position="478"/>
    </location>
</feature>
<evidence type="ECO:0000259" key="3">
    <source>
        <dbReference type="PROSITE" id="PS51762"/>
    </source>
</evidence>
<organism evidence="4 5">
    <name type="scientific">Cryphonectria parasitica (strain ATCC 38755 / EP155)</name>
    <dbReference type="NCBI Taxonomy" id="660469"/>
    <lineage>
        <taxon>Eukaryota</taxon>
        <taxon>Fungi</taxon>
        <taxon>Dikarya</taxon>
        <taxon>Ascomycota</taxon>
        <taxon>Pezizomycotina</taxon>
        <taxon>Sordariomycetes</taxon>
        <taxon>Sordariomycetidae</taxon>
        <taxon>Diaporthales</taxon>
        <taxon>Cryphonectriaceae</taxon>
        <taxon>Cryphonectria-Endothia species complex</taxon>
        <taxon>Cryphonectria</taxon>
    </lineage>
</organism>
<feature type="compositionally biased region" description="Gly residues" evidence="1">
    <location>
        <begin position="367"/>
        <end position="376"/>
    </location>
</feature>
<dbReference type="GeneID" id="63837950"/>
<feature type="signal peptide" evidence="2">
    <location>
        <begin position="1"/>
        <end position="22"/>
    </location>
</feature>
<dbReference type="Gene3D" id="2.60.120.200">
    <property type="match status" value="1"/>
</dbReference>
<dbReference type="InterPro" id="IPR000757">
    <property type="entry name" value="Beta-glucanase-like"/>
</dbReference>
<dbReference type="OrthoDB" id="192832at2759"/>
<dbReference type="InterPro" id="IPR013320">
    <property type="entry name" value="ConA-like_dom_sf"/>
</dbReference>
<proteinExistence type="predicted"/>
<dbReference type="SUPFAM" id="SSF49899">
    <property type="entry name" value="Concanavalin A-like lectins/glucanases"/>
    <property type="match status" value="1"/>
</dbReference>
<feature type="chain" id="PRO_5040488130" evidence="2">
    <location>
        <begin position="23"/>
        <end position="478"/>
    </location>
</feature>
<evidence type="ECO:0000313" key="4">
    <source>
        <dbReference type="EMBL" id="KAF3762972.1"/>
    </source>
</evidence>